<protein>
    <submittedName>
        <fullName evidence="1">Uncharacterized protein</fullName>
    </submittedName>
</protein>
<proteinExistence type="predicted"/>
<feature type="non-terminal residue" evidence="1">
    <location>
        <position position="180"/>
    </location>
</feature>
<comment type="caution">
    <text evidence="1">The sequence shown here is derived from an EMBL/GenBank/DDBJ whole genome shotgun (WGS) entry which is preliminary data.</text>
</comment>
<reference evidence="1" key="1">
    <citation type="journal article" date="2014" name="Front. Microbiol.">
        <title>High frequency of phylogenetically diverse reductive dehalogenase-homologous genes in deep subseafloor sedimentary metagenomes.</title>
        <authorList>
            <person name="Kawai M."/>
            <person name="Futagami T."/>
            <person name="Toyoda A."/>
            <person name="Takaki Y."/>
            <person name="Nishi S."/>
            <person name="Hori S."/>
            <person name="Arai W."/>
            <person name="Tsubouchi T."/>
            <person name="Morono Y."/>
            <person name="Uchiyama I."/>
            <person name="Ito T."/>
            <person name="Fujiyama A."/>
            <person name="Inagaki F."/>
            <person name="Takami H."/>
        </authorList>
    </citation>
    <scope>NUCLEOTIDE SEQUENCE</scope>
    <source>
        <strain evidence="1">Expedition CK06-06</strain>
    </source>
</reference>
<evidence type="ECO:0000313" key="1">
    <source>
        <dbReference type="EMBL" id="GAF92548.1"/>
    </source>
</evidence>
<name>X0TG86_9ZZZZ</name>
<accession>X0TG86</accession>
<sequence length="180" mass="20255">ATLDSIKSITTYTGNEGEEKAQYTYSYNYAGDTIKTVTDFDYTADRLTQSTAYRNNTVTDDILLATMDVIKSITTYFGDEGEEKAQSTYNFNFDGNLIKTVTEFTYSSETLTQSSTYRNNTPTDQIDQATMDVIKSITTYSGDEGEEKAEYTYKYNFDGDMIKTVTEFTYSGETRANSGL</sequence>
<dbReference type="EMBL" id="BARS01013016">
    <property type="protein sequence ID" value="GAF92548.1"/>
    <property type="molecule type" value="Genomic_DNA"/>
</dbReference>
<feature type="non-terminal residue" evidence="1">
    <location>
        <position position="1"/>
    </location>
</feature>
<organism evidence="1">
    <name type="scientific">marine sediment metagenome</name>
    <dbReference type="NCBI Taxonomy" id="412755"/>
    <lineage>
        <taxon>unclassified sequences</taxon>
        <taxon>metagenomes</taxon>
        <taxon>ecological metagenomes</taxon>
    </lineage>
</organism>
<gene>
    <name evidence="1" type="ORF">S01H1_22863</name>
</gene>
<dbReference type="AlphaFoldDB" id="X0TG86"/>